<accession>A0A1H4LNH8</accession>
<evidence type="ECO:0000256" key="1">
    <source>
        <dbReference type="ARBA" id="ARBA00022553"/>
    </source>
</evidence>
<dbReference type="PANTHER" id="PTHR44591:SF23">
    <property type="entry name" value="CHEY SUBFAMILY"/>
    <property type="match status" value="1"/>
</dbReference>
<dbReference type="OrthoDB" id="3784905at2"/>
<feature type="modified residue" description="4-aspartylphosphate" evidence="2">
    <location>
        <position position="58"/>
    </location>
</feature>
<dbReference type="CDD" id="cd17546">
    <property type="entry name" value="REC_hyHK_CKI1_RcsC-like"/>
    <property type="match status" value="1"/>
</dbReference>
<evidence type="ECO:0000256" key="2">
    <source>
        <dbReference type="PROSITE-ProRule" id="PRU00169"/>
    </source>
</evidence>
<dbReference type="AlphaFoldDB" id="A0A1H4LNH8"/>
<name>A0A1H4LNH8_9ACTN</name>
<dbReference type="PROSITE" id="PS50110">
    <property type="entry name" value="RESPONSE_REGULATORY"/>
    <property type="match status" value="1"/>
</dbReference>
<organism evidence="4 5">
    <name type="scientific">Nocardioides exalbidus</name>
    <dbReference type="NCBI Taxonomy" id="402596"/>
    <lineage>
        <taxon>Bacteria</taxon>
        <taxon>Bacillati</taxon>
        <taxon>Actinomycetota</taxon>
        <taxon>Actinomycetes</taxon>
        <taxon>Propionibacteriales</taxon>
        <taxon>Nocardioidaceae</taxon>
        <taxon>Nocardioides</taxon>
    </lineage>
</organism>
<proteinExistence type="predicted"/>
<dbReference type="Pfam" id="PF00072">
    <property type="entry name" value="Response_reg"/>
    <property type="match status" value="1"/>
</dbReference>
<dbReference type="InterPro" id="IPR001789">
    <property type="entry name" value="Sig_transdc_resp-reg_receiver"/>
</dbReference>
<keyword evidence="1 2" id="KW-0597">Phosphoprotein</keyword>
<sequence>MTEKPRELRFLVVDDNEDIRDVFCRLVERAGHVASTASDGQEAVETLQGETFDVMLLDLTMPRMNGVDVVRWLRAHPNVAPDLKIVVISAWAGEHRAVLQELGIKSVMQKPLRIQQLTDLISETLRDTEF</sequence>
<dbReference type="STRING" id="402596.SAMN04489844_0923"/>
<dbReference type="RefSeq" id="WP_090968066.1">
    <property type="nucleotide sequence ID" value="NZ_FNRT01000002.1"/>
</dbReference>
<dbReference type="GO" id="GO:0000160">
    <property type="term" value="P:phosphorelay signal transduction system"/>
    <property type="evidence" value="ECO:0007669"/>
    <property type="project" value="InterPro"/>
</dbReference>
<dbReference type="SUPFAM" id="SSF52172">
    <property type="entry name" value="CheY-like"/>
    <property type="match status" value="1"/>
</dbReference>
<dbReference type="Proteomes" id="UP000198742">
    <property type="component" value="Unassembled WGS sequence"/>
</dbReference>
<keyword evidence="5" id="KW-1185">Reference proteome</keyword>
<protein>
    <submittedName>
        <fullName evidence="4">Response regulator receiver domain-containing protein</fullName>
    </submittedName>
</protein>
<evidence type="ECO:0000313" key="5">
    <source>
        <dbReference type="Proteomes" id="UP000198742"/>
    </source>
</evidence>
<evidence type="ECO:0000259" key="3">
    <source>
        <dbReference type="PROSITE" id="PS50110"/>
    </source>
</evidence>
<feature type="domain" description="Response regulatory" evidence="3">
    <location>
        <begin position="9"/>
        <end position="125"/>
    </location>
</feature>
<dbReference type="PANTHER" id="PTHR44591">
    <property type="entry name" value="STRESS RESPONSE REGULATOR PROTEIN 1"/>
    <property type="match status" value="1"/>
</dbReference>
<dbReference type="InterPro" id="IPR050595">
    <property type="entry name" value="Bact_response_regulator"/>
</dbReference>
<gene>
    <name evidence="4" type="ORF">SAMN04489844_0923</name>
</gene>
<evidence type="ECO:0000313" key="4">
    <source>
        <dbReference type="EMBL" id="SEB72204.1"/>
    </source>
</evidence>
<dbReference type="Gene3D" id="3.40.50.2300">
    <property type="match status" value="1"/>
</dbReference>
<dbReference type="InterPro" id="IPR011006">
    <property type="entry name" value="CheY-like_superfamily"/>
</dbReference>
<dbReference type="SMART" id="SM00448">
    <property type="entry name" value="REC"/>
    <property type="match status" value="1"/>
</dbReference>
<dbReference type="EMBL" id="FNRT01000002">
    <property type="protein sequence ID" value="SEB72204.1"/>
    <property type="molecule type" value="Genomic_DNA"/>
</dbReference>
<reference evidence="5" key="1">
    <citation type="submission" date="2016-10" db="EMBL/GenBank/DDBJ databases">
        <authorList>
            <person name="Varghese N."/>
            <person name="Submissions S."/>
        </authorList>
    </citation>
    <scope>NUCLEOTIDE SEQUENCE [LARGE SCALE GENOMIC DNA]</scope>
    <source>
        <strain evidence="5">DSM 22017</strain>
    </source>
</reference>